<dbReference type="RefSeq" id="WP_186406767.1">
    <property type="nucleotide sequence ID" value="NZ_FLQX01000102.1"/>
</dbReference>
<evidence type="ECO:0000259" key="4">
    <source>
        <dbReference type="PROSITE" id="PS50887"/>
    </source>
</evidence>
<protein>
    <submittedName>
        <fullName evidence="5">Response regulator receiver modulated diguanylate cyclase/phosphodiesterase</fullName>
    </submittedName>
</protein>
<dbReference type="Pfam" id="PF00563">
    <property type="entry name" value="EAL"/>
    <property type="match status" value="1"/>
</dbReference>
<name>A0A1A8XKR5_9PROT</name>
<dbReference type="PANTHER" id="PTHR33121:SF70">
    <property type="entry name" value="SIGNALING PROTEIN YKOW"/>
    <property type="match status" value="1"/>
</dbReference>
<dbReference type="CDD" id="cd01948">
    <property type="entry name" value="EAL"/>
    <property type="match status" value="1"/>
</dbReference>
<keyword evidence="1" id="KW-0597">Phosphoprotein</keyword>
<feature type="domain" description="GGDEF" evidence="4">
    <location>
        <begin position="346"/>
        <end position="473"/>
    </location>
</feature>
<dbReference type="InterPro" id="IPR050706">
    <property type="entry name" value="Cyclic-di-GMP_PDE-like"/>
</dbReference>
<dbReference type="SUPFAM" id="SSF55073">
    <property type="entry name" value="Nucleotide cyclase"/>
    <property type="match status" value="1"/>
</dbReference>
<dbReference type="InterPro" id="IPR035919">
    <property type="entry name" value="EAL_sf"/>
</dbReference>
<dbReference type="InterPro" id="IPR029787">
    <property type="entry name" value="Nucleotide_cyclase"/>
</dbReference>
<dbReference type="NCBIfam" id="TIGR00254">
    <property type="entry name" value="GGDEF"/>
    <property type="match status" value="1"/>
</dbReference>
<feature type="modified residue" description="4-aspartylphosphate" evidence="1">
    <location>
        <position position="78"/>
    </location>
</feature>
<proteinExistence type="predicted"/>
<dbReference type="GO" id="GO:0071111">
    <property type="term" value="F:cyclic-guanylate-specific phosphodiesterase activity"/>
    <property type="evidence" value="ECO:0007669"/>
    <property type="project" value="InterPro"/>
</dbReference>
<dbReference type="InterPro" id="IPR043128">
    <property type="entry name" value="Rev_trsase/Diguanyl_cyclase"/>
</dbReference>
<dbReference type="SUPFAM" id="SSF141868">
    <property type="entry name" value="EAL domain-like"/>
    <property type="match status" value="1"/>
</dbReference>
<dbReference type="CDD" id="cd01949">
    <property type="entry name" value="GGDEF"/>
    <property type="match status" value="1"/>
</dbReference>
<dbReference type="EMBL" id="FLQX01000102">
    <property type="protein sequence ID" value="SBT05764.1"/>
    <property type="molecule type" value="Genomic_DNA"/>
</dbReference>
<dbReference type="InterPro" id="IPR021800">
    <property type="entry name" value="DUF3369"/>
</dbReference>
<dbReference type="InterPro" id="IPR000160">
    <property type="entry name" value="GGDEF_dom"/>
</dbReference>
<dbReference type="Gene3D" id="3.30.70.270">
    <property type="match status" value="1"/>
</dbReference>
<dbReference type="Gene3D" id="3.40.50.2300">
    <property type="match status" value="1"/>
</dbReference>
<dbReference type="AlphaFoldDB" id="A0A1A8XKR5"/>
<dbReference type="Proteomes" id="UP000199169">
    <property type="component" value="Unassembled WGS sequence"/>
</dbReference>
<dbReference type="PANTHER" id="PTHR33121">
    <property type="entry name" value="CYCLIC DI-GMP PHOSPHODIESTERASE PDEF"/>
    <property type="match status" value="1"/>
</dbReference>
<dbReference type="Pfam" id="PF00990">
    <property type="entry name" value="GGDEF"/>
    <property type="match status" value="1"/>
</dbReference>
<evidence type="ECO:0000313" key="6">
    <source>
        <dbReference type="Proteomes" id="UP000199169"/>
    </source>
</evidence>
<dbReference type="STRING" id="1860102.ACCAA_270039"/>
<organism evidence="5 6">
    <name type="scientific">Candidatus Accumulibacter aalborgensis</name>
    <dbReference type="NCBI Taxonomy" id="1860102"/>
    <lineage>
        <taxon>Bacteria</taxon>
        <taxon>Pseudomonadati</taxon>
        <taxon>Pseudomonadota</taxon>
        <taxon>Betaproteobacteria</taxon>
        <taxon>Candidatus Accumulibacter</taxon>
    </lineage>
</organism>
<keyword evidence="6" id="KW-1185">Reference proteome</keyword>
<evidence type="ECO:0000256" key="1">
    <source>
        <dbReference type="PROSITE-ProRule" id="PRU00169"/>
    </source>
</evidence>
<dbReference type="InterPro" id="IPR001633">
    <property type="entry name" value="EAL_dom"/>
</dbReference>
<feature type="domain" description="EAL" evidence="3">
    <location>
        <begin position="482"/>
        <end position="735"/>
    </location>
</feature>
<dbReference type="SMART" id="SM00052">
    <property type="entry name" value="EAL"/>
    <property type="match status" value="1"/>
</dbReference>
<dbReference type="SUPFAM" id="SSF52172">
    <property type="entry name" value="CheY-like"/>
    <property type="match status" value="1"/>
</dbReference>
<dbReference type="Gene3D" id="3.20.20.450">
    <property type="entry name" value="EAL domain"/>
    <property type="match status" value="1"/>
</dbReference>
<dbReference type="PROSITE" id="PS50883">
    <property type="entry name" value="EAL"/>
    <property type="match status" value="1"/>
</dbReference>
<dbReference type="Pfam" id="PF11849">
    <property type="entry name" value="DUF3369"/>
    <property type="match status" value="1"/>
</dbReference>
<sequence>MDELLVLEGEPGDVAGLMPMPWRILVVDDDADVHEVTAFALGSISILGRPLELLHAHSAGQAGKILDNVAEIAVVLLDVVMESEDAGLQLVKLVRNDRRLDSTRIILRTGQAGQAPEAETIARYDINDYKTKSELTQARLFTSLTTALRSYDQLRRLERSRQGLEIIVNASNQLNAKPGLRAFAEGLLTQITALIGVESEGVICAVPLPLDNDSAPREPRIVAASGRFTPFTEHRLAELNDARIAAALATALHDRRTTIERFSATFFFPKSDEEGFAAFVETTQPIPEVDRDLIDVFCSNIALCAKNVDLVAELRRDAFVDRQLGMPNRTALLVELNRRIQIDPHGKDVLAIIDIDQFATINDILGHHYGDLLLRTTAVHLGEFFGAGKFVARLAGDAFAVVGDRDALNPESIQRCFSDPFEVMGIRQPISACAGLVALDRGSEPGAEYLKDGYLAMKRAKDSGLAQTMVFSNDLASDVRSRARLLHSLRSAYESGQFFLAYQPQIDLIDDRLVGAEALLRWRAADGTMIPPARFIPIAEKSGLIVDMGRWLLREALLARQRLSAAATFELRMAVNVSPVQVRRPDFANMVIEVLRETATPASALEIEITESVAIAGLDAVIGQFEALRRYGVTVALDDFGTGYSSLSYLDRLPIDSLKIDRSFVLALECDQGERITRTIVVLGREMGLRLIAEGVESLALRDKVVEIGCHEAQGYLFGRPMNEREFIDWFTQRQGKFA</sequence>
<dbReference type="PROSITE" id="PS50110">
    <property type="entry name" value="RESPONSE_REGULATORY"/>
    <property type="match status" value="1"/>
</dbReference>
<dbReference type="SMART" id="SM00267">
    <property type="entry name" value="GGDEF"/>
    <property type="match status" value="1"/>
</dbReference>
<evidence type="ECO:0000259" key="2">
    <source>
        <dbReference type="PROSITE" id="PS50110"/>
    </source>
</evidence>
<reference evidence="5 6" key="1">
    <citation type="submission" date="2016-06" db="EMBL/GenBank/DDBJ databases">
        <authorList>
            <person name="Kjaerup R.B."/>
            <person name="Dalgaard T.S."/>
            <person name="Juul-Madsen H.R."/>
        </authorList>
    </citation>
    <scope>NUCLEOTIDE SEQUENCE [LARGE SCALE GENOMIC DNA]</scope>
    <source>
        <strain evidence="5">3</strain>
    </source>
</reference>
<gene>
    <name evidence="5" type="ORF">ACCAA_270039</name>
</gene>
<dbReference type="PROSITE" id="PS50887">
    <property type="entry name" value="GGDEF"/>
    <property type="match status" value="1"/>
</dbReference>
<evidence type="ECO:0000313" key="5">
    <source>
        <dbReference type="EMBL" id="SBT05764.1"/>
    </source>
</evidence>
<evidence type="ECO:0000259" key="3">
    <source>
        <dbReference type="PROSITE" id="PS50883"/>
    </source>
</evidence>
<dbReference type="GO" id="GO:0000160">
    <property type="term" value="P:phosphorelay signal transduction system"/>
    <property type="evidence" value="ECO:0007669"/>
    <property type="project" value="InterPro"/>
</dbReference>
<dbReference type="InterPro" id="IPR011006">
    <property type="entry name" value="CheY-like_superfamily"/>
</dbReference>
<feature type="domain" description="Response regulatory" evidence="2">
    <location>
        <begin position="23"/>
        <end position="147"/>
    </location>
</feature>
<accession>A0A1A8XKR5</accession>
<dbReference type="InterPro" id="IPR001789">
    <property type="entry name" value="Sig_transdc_resp-reg_receiver"/>
</dbReference>